<evidence type="ECO:0000313" key="9">
    <source>
        <dbReference type="Proteomes" id="UP001229346"/>
    </source>
</evidence>
<dbReference type="InterPro" id="IPR052536">
    <property type="entry name" value="ABC-4_Integral_Memb_Prot"/>
</dbReference>
<feature type="transmembrane region" description="Helical" evidence="6">
    <location>
        <begin position="578"/>
        <end position="602"/>
    </location>
</feature>
<keyword evidence="5 6" id="KW-0472">Membrane</keyword>
<comment type="subcellular location">
    <subcellularLocation>
        <location evidence="1 6">Cell membrane</location>
        <topology evidence="1 6">Multi-pass membrane protein</topology>
    </subcellularLocation>
</comment>
<gene>
    <name evidence="8" type="ORF">J2T15_004801</name>
</gene>
<dbReference type="PANTHER" id="PTHR46795:SF1">
    <property type="entry name" value="ABC TRANSPORTER PERMEASE PROTEIN"/>
    <property type="match status" value="1"/>
</dbReference>
<dbReference type="Proteomes" id="UP001229346">
    <property type="component" value="Unassembled WGS sequence"/>
</dbReference>
<dbReference type="Pfam" id="PF02687">
    <property type="entry name" value="FtsX"/>
    <property type="match status" value="2"/>
</dbReference>
<dbReference type="InterPro" id="IPR003838">
    <property type="entry name" value="ABC3_permease_C"/>
</dbReference>
<evidence type="ECO:0000256" key="3">
    <source>
        <dbReference type="ARBA" id="ARBA00022692"/>
    </source>
</evidence>
<evidence type="ECO:0000256" key="2">
    <source>
        <dbReference type="ARBA" id="ARBA00022475"/>
    </source>
</evidence>
<proteinExistence type="inferred from homology"/>
<dbReference type="PIRSF" id="PIRSF018968">
    <property type="entry name" value="ABC_permease_BceB"/>
    <property type="match status" value="1"/>
</dbReference>
<dbReference type="InterPro" id="IPR027022">
    <property type="entry name" value="ABC_permease_BceB-typ"/>
</dbReference>
<feature type="transmembrane region" description="Helical" evidence="6">
    <location>
        <begin position="196"/>
        <end position="220"/>
    </location>
</feature>
<sequence length="649" mass="72352">MTFRSLALSNIRGNWRSYSAFFLSSVFSVLIFYIYAAFLAHPDVVNGNIMAATKVRRGMVFCEYLIVIFSFLFVLYSNSAFLKTRKQEFGLFSLFGMTKAQLRRLVIYENTAIAVLAIAVGIGLGMLFSKLFFMALGVLLDMDEAIPFAVPLKAVWLTGGGFFLLFMVISLWTALRIGRNEIIDLLNAARKPKGQLVYSIWLVALAIVCLATSYGVALSMTPENSEGLTSPLIVLVTVVIGTYFLFTQLSVLFLRFIQKRRGVYYKRTNMIVYSQLGYKIKDNARILFTVSLLSAVIMTALGAVYILQIGSTEEMVKRSPYSIVYIEEGLNSHKVIDPKQMERIIQEDGFKVTREAKFTGVKLSDPVIKSGEVERSYDWSSALIMSLGDYNKLASSLGEPIQTLQEGTVKVSVPIYGDNPFGSGTVEGKLNGAHRGFEMSEAINAAVINTTDFNYVTLVMDDLSFARLLSGIPEDKLLVAYAFELSNWKKAGETATKLQQLVPKELLPGTDFKRSIRYASSAEEISLTVFIGIFIALLFFIASGSMIYFKLFTELQEDQAQFKSLSRIGMTRGEIRKILVTQIGIVFFVPCVVGIVHTLFAMMALDNLMESSNWIYSFVVIGIYIAMQSIYFLFACGSYMKSMLRGATA</sequence>
<feature type="transmembrane region" description="Helical" evidence="6">
    <location>
        <begin position="58"/>
        <end position="76"/>
    </location>
</feature>
<feature type="transmembrane region" description="Helical" evidence="6">
    <location>
        <begin position="112"/>
        <end position="134"/>
    </location>
</feature>
<keyword evidence="6" id="KW-0813">Transport</keyword>
<keyword evidence="9" id="KW-1185">Reference proteome</keyword>
<protein>
    <submittedName>
        <fullName evidence="8">ABC transport system permease protein</fullName>
    </submittedName>
</protein>
<feature type="domain" description="ABC3 transporter permease C-terminal" evidence="7">
    <location>
        <begin position="65"/>
        <end position="180"/>
    </location>
</feature>
<keyword evidence="4 6" id="KW-1133">Transmembrane helix</keyword>
<name>A0ABT9U8M0_PAEHA</name>
<evidence type="ECO:0000259" key="7">
    <source>
        <dbReference type="Pfam" id="PF02687"/>
    </source>
</evidence>
<evidence type="ECO:0000256" key="6">
    <source>
        <dbReference type="PIRNR" id="PIRNR018968"/>
    </source>
</evidence>
<keyword evidence="3 6" id="KW-0812">Transmembrane</keyword>
<feature type="transmembrane region" description="Helical" evidence="6">
    <location>
        <begin position="525"/>
        <end position="549"/>
    </location>
</feature>
<comment type="similarity">
    <text evidence="6">Belongs to the ABC-4 integral membrane protein family.</text>
</comment>
<evidence type="ECO:0000313" key="8">
    <source>
        <dbReference type="EMBL" id="MDQ0115343.1"/>
    </source>
</evidence>
<feature type="transmembrane region" description="Helical" evidence="6">
    <location>
        <begin position="154"/>
        <end position="175"/>
    </location>
</feature>
<dbReference type="PANTHER" id="PTHR46795">
    <property type="entry name" value="ABC TRANSPORTER PERMEASE-RELATED-RELATED"/>
    <property type="match status" value="1"/>
</dbReference>
<organism evidence="8 9">
    <name type="scientific">Paenibacillus harenae</name>
    <dbReference type="NCBI Taxonomy" id="306543"/>
    <lineage>
        <taxon>Bacteria</taxon>
        <taxon>Bacillati</taxon>
        <taxon>Bacillota</taxon>
        <taxon>Bacilli</taxon>
        <taxon>Bacillales</taxon>
        <taxon>Paenibacillaceae</taxon>
        <taxon>Paenibacillus</taxon>
    </lineage>
</organism>
<accession>A0ABT9U8M0</accession>
<dbReference type="EMBL" id="JAUSSU010000010">
    <property type="protein sequence ID" value="MDQ0115343.1"/>
    <property type="molecule type" value="Genomic_DNA"/>
</dbReference>
<feature type="transmembrane region" description="Helical" evidence="6">
    <location>
        <begin position="614"/>
        <end position="635"/>
    </location>
</feature>
<evidence type="ECO:0000256" key="1">
    <source>
        <dbReference type="ARBA" id="ARBA00004651"/>
    </source>
</evidence>
<feature type="transmembrane region" description="Helical" evidence="6">
    <location>
        <begin position="20"/>
        <end position="38"/>
    </location>
</feature>
<feature type="transmembrane region" description="Helical" evidence="6">
    <location>
        <begin position="232"/>
        <end position="257"/>
    </location>
</feature>
<evidence type="ECO:0000256" key="5">
    <source>
        <dbReference type="ARBA" id="ARBA00023136"/>
    </source>
</evidence>
<dbReference type="RefSeq" id="WP_307206901.1">
    <property type="nucleotide sequence ID" value="NZ_JAUSSU010000010.1"/>
</dbReference>
<feature type="transmembrane region" description="Helical" evidence="6">
    <location>
        <begin position="286"/>
        <end position="307"/>
    </location>
</feature>
<keyword evidence="2 6" id="KW-1003">Cell membrane</keyword>
<feature type="domain" description="ABC3 transporter permease C-terminal" evidence="7">
    <location>
        <begin position="533"/>
        <end position="633"/>
    </location>
</feature>
<reference evidence="8 9" key="1">
    <citation type="submission" date="2023-07" db="EMBL/GenBank/DDBJ databases">
        <title>Sorghum-associated microbial communities from plants grown in Nebraska, USA.</title>
        <authorList>
            <person name="Schachtman D."/>
        </authorList>
    </citation>
    <scope>NUCLEOTIDE SEQUENCE [LARGE SCALE GENOMIC DNA]</scope>
    <source>
        <strain evidence="8 9">CC482</strain>
    </source>
</reference>
<comment type="caution">
    <text evidence="8">The sequence shown here is derived from an EMBL/GenBank/DDBJ whole genome shotgun (WGS) entry which is preliminary data.</text>
</comment>
<evidence type="ECO:0000256" key="4">
    <source>
        <dbReference type="ARBA" id="ARBA00022989"/>
    </source>
</evidence>